<accession>A0A077M2H3</accession>
<dbReference type="Proteomes" id="UP000035721">
    <property type="component" value="Unassembled WGS sequence"/>
</dbReference>
<sequence length="64" mass="7472">MYSETWPISGTTHDGSAYPLPMSAHHIPGPRLHPRATHYSEPRWRPTPREAGRRWLRSRRAEGR</sequence>
<evidence type="ECO:0000313" key="2">
    <source>
        <dbReference type="EMBL" id="CCH78444.1"/>
    </source>
</evidence>
<name>A0A077M2H3_9MICO</name>
<evidence type="ECO:0000313" key="3">
    <source>
        <dbReference type="Proteomes" id="UP000035721"/>
    </source>
</evidence>
<dbReference type="STRING" id="1194083.BN12_290019"/>
<dbReference type="EMBL" id="CAJB01000212">
    <property type="protein sequence ID" value="CCH78444.1"/>
    <property type="molecule type" value="Genomic_DNA"/>
</dbReference>
<comment type="caution">
    <text evidence="2">The sequence shown here is derived from an EMBL/GenBank/DDBJ whole genome shotgun (WGS) entry which is preliminary data.</text>
</comment>
<feature type="region of interest" description="Disordered" evidence="1">
    <location>
        <begin position="1"/>
        <end position="64"/>
    </location>
</feature>
<feature type="compositionally biased region" description="Polar residues" evidence="1">
    <location>
        <begin position="1"/>
        <end position="14"/>
    </location>
</feature>
<protein>
    <submittedName>
        <fullName evidence="2">Uncharacterized protein</fullName>
    </submittedName>
</protein>
<proteinExistence type="predicted"/>
<dbReference type="AlphaFoldDB" id="A0A077M2H3"/>
<reference evidence="2 3" key="1">
    <citation type="journal article" date="2013" name="ISME J.">
        <title>A metabolic model for members of the genus Tetrasphaera involved in enhanced biological phosphorus removal.</title>
        <authorList>
            <person name="Kristiansen R."/>
            <person name="Nguyen H.T.T."/>
            <person name="Saunders A.M."/>
            <person name="Nielsen J.L."/>
            <person name="Wimmer R."/>
            <person name="Le V.Q."/>
            <person name="McIlroy S.J."/>
            <person name="Petrovski S."/>
            <person name="Seviour R.J."/>
            <person name="Calteau A."/>
            <person name="Nielsen K.L."/>
            <person name="Nielsen P.H."/>
        </authorList>
    </citation>
    <scope>NUCLEOTIDE SEQUENCE [LARGE SCALE GENOMIC DNA]</scope>
    <source>
        <strain evidence="2 3">T1-X7</strain>
    </source>
</reference>
<keyword evidence="3" id="KW-1185">Reference proteome</keyword>
<feature type="compositionally biased region" description="Basic and acidic residues" evidence="1">
    <location>
        <begin position="38"/>
        <end position="64"/>
    </location>
</feature>
<evidence type="ECO:0000256" key="1">
    <source>
        <dbReference type="SAM" id="MobiDB-lite"/>
    </source>
</evidence>
<organism evidence="2 3">
    <name type="scientific">Nostocoides japonicum T1-X7</name>
    <dbReference type="NCBI Taxonomy" id="1194083"/>
    <lineage>
        <taxon>Bacteria</taxon>
        <taxon>Bacillati</taxon>
        <taxon>Actinomycetota</taxon>
        <taxon>Actinomycetes</taxon>
        <taxon>Micrococcales</taxon>
        <taxon>Intrasporangiaceae</taxon>
        <taxon>Nostocoides</taxon>
    </lineage>
</organism>
<gene>
    <name evidence="2" type="ORF">BN12_290019</name>
</gene>